<dbReference type="EMBL" id="CM007361">
    <property type="protein sequence ID" value="OIW19095.1"/>
    <property type="molecule type" value="Genomic_DNA"/>
</dbReference>
<dbReference type="AlphaFoldDB" id="A0A4P1RVN8"/>
<reference evidence="1 2" key="1">
    <citation type="journal article" date="2017" name="Plant Biotechnol. J.">
        <title>A comprehensive draft genome sequence for lupin (Lupinus angustifolius), an emerging health food: insights into plant-microbe interactions and legume evolution.</title>
        <authorList>
            <person name="Hane J.K."/>
            <person name="Ming Y."/>
            <person name="Kamphuis L.G."/>
            <person name="Nelson M.N."/>
            <person name="Garg G."/>
            <person name="Atkins C.A."/>
            <person name="Bayer P.E."/>
            <person name="Bravo A."/>
            <person name="Bringans S."/>
            <person name="Cannon S."/>
            <person name="Edwards D."/>
            <person name="Foley R."/>
            <person name="Gao L.L."/>
            <person name="Harrison M.J."/>
            <person name="Huang W."/>
            <person name="Hurgobin B."/>
            <person name="Li S."/>
            <person name="Liu C.W."/>
            <person name="McGrath A."/>
            <person name="Morahan G."/>
            <person name="Murray J."/>
            <person name="Weller J."/>
            <person name="Jian J."/>
            <person name="Singh K.B."/>
        </authorList>
    </citation>
    <scope>NUCLEOTIDE SEQUENCE [LARGE SCALE GENOMIC DNA]</scope>
    <source>
        <strain evidence="2">cv. Tanjil</strain>
        <tissue evidence="1">Whole plant</tissue>
    </source>
</reference>
<gene>
    <name evidence="1" type="ORF">TanjilG_06404</name>
</gene>
<accession>A0A4P1RVN8</accession>
<dbReference type="Gramene" id="OIW19095">
    <property type="protein sequence ID" value="OIW19095"/>
    <property type="gene ID" value="TanjilG_06404"/>
</dbReference>
<sequence>MTATVVVGGGGERWRWSFQRCRQCHRKGDGSRGGLRPKVRRSCFTRALIHGGRFMMARDGIVSGFSSETTVGSRGNSLPRSHYSLSFDL</sequence>
<organism evidence="1 2">
    <name type="scientific">Lupinus angustifolius</name>
    <name type="common">Narrow-leaved blue lupine</name>
    <dbReference type="NCBI Taxonomy" id="3871"/>
    <lineage>
        <taxon>Eukaryota</taxon>
        <taxon>Viridiplantae</taxon>
        <taxon>Streptophyta</taxon>
        <taxon>Embryophyta</taxon>
        <taxon>Tracheophyta</taxon>
        <taxon>Spermatophyta</taxon>
        <taxon>Magnoliopsida</taxon>
        <taxon>eudicotyledons</taxon>
        <taxon>Gunneridae</taxon>
        <taxon>Pentapetalae</taxon>
        <taxon>rosids</taxon>
        <taxon>fabids</taxon>
        <taxon>Fabales</taxon>
        <taxon>Fabaceae</taxon>
        <taxon>Papilionoideae</taxon>
        <taxon>50 kb inversion clade</taxon>
        <taxon>genistoids sensu lato</taxon>
        <taxon>core genistoids</taxon>
        <taxon>Genisteae</taxon>
        <taxon>Lupinus</taxon>
    </lineage>
</organism>
<dbReference type="Proteomes" id="UP000188354">
    <property type="component" value="Chromosome LG01"/>
</dbReference>
<evidence type="ECO:0000313" key="1">
    <source>
        <dbReference type="EMBL" id="OIW19095.1"/>
    </source>
</evidence>
<name>A0A4P1RVN8_LUPAN</name>
<proteinExistence type="predicted"/>
<evidence type="ECO:0000313" key="2">
    <source>
        <dbReference type="Proteomes" id="UP000188354"/>
    </source>
</evidence>
<protein>
    <submittedName>
        <fullName evidence="1">Uncharacterized protein</fullName>
    </submittedName>
</protein>
<keyword evidence="2" id="KW-1185">Reference proteome</keyword>